<dbReference type="AlphaFoldDB" id="A0A6M0RMS6"/>
<gene>
    <name evidence="5" type="ORF">DXZ20_17715</name>
</gene>
<keyword evidence="3" id="KW-1133">Transmembrane helix</keyword>
<evidence type="ECO:0000313" key="5">
    <source>
        <dbReference type="EMBL" id="NEZ57479.1"/>
    </source>
</evidence>
<feature type="transmembrane region" description="Helical" evidence="3">
    <location>
        <begin position="52"/>
        <end position="73"/>
    </location>
</feature>
<proteinExistence type="predicted"/>
<dbReference type="PANTHER" id="PTHR10545:SF29">
    <property type="entry name" value="GH14572P-RELATED"/>
    <property type="match status" value="1"/>
</dbReference>
<comment type="caution">
    <text evidence="5">The sequence shown here is derived from an EMBL/GenBank/DDBJ whole genome shotgun (WGS) entry which is preliminary data.</text>
</comment>
<dbReference type="RefSeq" id="WP_163699570.1">
    <property type="nucleotide sequence ID" value="NZ_QXHD01000004.1"/>
</dbReference>
<name>A0A6M0RMS6_9CYAN</name>
<sequence length="154" mass="17482">MHYRLQLASTDNLQQLLPLVEAYHEFERIHMTGKNRKQAIHGLLSDSSLGGIWLIIVDIAIAGYIALTFGYSIEFGGKDAFIDEFYIRPEFRGKGLGKQTLRQIQQEAKALDIHALHLEVAASNTRAQHLYAQTHFQARSKYMLMSAYLTETSV</sequence>
<evidence type="ECO:0000256" key="3">
    <source>
        <dbReference type="SAM" id="Phobius"/>
    </source>
</evidence>
<dbReference type="GO" id="GO:0008080">
    <property type="term" value="F:N-acetyltransferase activity"/>
    <property type="evidence" value="ECO:0007669"/>
    <property type="project" value="TreeGrafter"/>
</dbReference>
<evidence type="ECO:0000259" key="4">
    <source>
        <dbReference type="PROSITE" id="PS51186"/>
    </source>
</evidence>
<protein>
    <submittedName>
        <fullName evidence="5">GNAT family N-acetyltransferase</fullName>
    </submittedName>
</protein>
<dbReference type="PANTHER" id="PTHR10545">
    <property type="entry name" value="DIAMINE N-ACETYLTRANSFERASE"/>
    <property type="match status" value="1"/>
</dbReference>
<dbReference type="CDD" id="cd04301">
    <property type="entry name" value="NAT_SF"/>
    <property type="match status" value="1"/>
</dbReference>
<keyword evidence="3" id="KW-0812">Transmembrane</keyword>
<reference evidence="5 6" key="1">
    <citation type="journal article" date="2020" name="Microb. Ecol.">
        <title>Ecogenomics of the Marine Benthic Filamentous Cyanobacterium Adonisia.</title>
        <authorList>
            <person name="Walter J.M."/>
            <person name="Coutinho F.H."/>
            <person name="Leomil L."/>
            <person name="Hargreaves P.I."/>
            <person name="Campeao M.E."/>
            <person name="Vieira V.V."/>
            <person name="Silva B.S."/>
            <person name="Fistarol G.O."/>
            <person name="Salomon P.S."/>
            <person name="Sawabe T."/>
            <person name="Mino S."/>
            <person name="Hosokawa M."/>
            <person name="Miyashita H."/>
            <person name="Maruyama F."/>
            <person name="van Verk M.C."/>
            <person name="Dutilh B.E."/>
            <person name="Thompson C.C."/>
            <person name="Thompson F.L."/>
        </authorList>
    </citation>
    <scope>NUCLEOTIDE SEQUENCE [LARGE SCALE GENOMIC DNA]</scope>
    <source>
        <strain evidence="5 6">CCMR0081</strain>
    </source>
</reference>
<dbReference type="SUPFAM" id="SSF55729">
    <property type="entry name" value="Acyl-CoA N-acyltransferases (Nat)"/>
    <property type="match status" value="1"/>
</dbReference>
<organism evidence="5 6">
    <name type="scientific">Adonisia turfae CCMR0081</name>
    <dbReference type="NCBI Taxonomy" id="2292702"/>
    <lineage>
        <taxon>Bacteria</taxon>
        <taxon>Bacillati</taxon>
        <taxon>Cyanobacteriota</taxon>
        <taxon>Adonisia</taxon>
        <taxon>Adonisia turfae</taxon>
    </lineage>
</organism>
<dbReference type="InterPro" id="IPR000182">
    <property type="entry name" value="GNAT_dom"/>
</dbReference>
<evidence type="ECO:0000313" key="6">
    <source>
        <dbReference type="Proteomes" id="UP000481033"/>
    </source>
</evidence>
<evidence type="ECO:0000256" key="1">
    <source>
        <dbReference type="ARBA" id="ARBA00022679"/>
    </source>
</evidence>
<dbReference type="PROSITE" id="PS51186">
    <property type="entry name" value="GNAT"/>
    <property type="match status" value="1"/>
</dbReference>
<evidence type="ECO:0000256" key="2">
    <source>
        <dbReference type="ARBA" id="ARBA00023315"/>
    </source>
</evidence>
<keyword evidence="3" id="KW-0472">Membrane</keyword>
<dbReference type="Pfam" id="PF00583">
    <property type="entry name" value="Acetyltransf_1"/>
    <property type="match status" value="1"/>
</dbReference>
<dbReference type="InterPro" id="IPR051016">
    <property type="entry name" value="Diverse_Substrate_AcTransf"/>
</dbReference>
<dbReference type="EMBL" id="QXHD01000004">
    <property type="protein sequence ID" value="NEZ57479.1"/>
    <property type="molecule type" value="Genomic_DNA"/>
</dbReference>
<keyword evidence="6" id="KW-1185">Reference proteome</keyword>
<dbReference type="Proteomes" id="UP000481033">
    <property type="component" value="Unassembled WGS sequence"/>
</dbReference>
<keyword evidence="2" id="KW-0012">Acyltransferase</keyword>
<dbReference type="Gene3D" id="3.40.630.30">
    <property type="match status" value="1"/>
</dbReference>
<accession>A0A6M0RMS6</accession>
<dbReference type="InterPro" id="IPR016181">
    <property type="entry name" value="Acyl_CoA_acyltransferase"/>
</dbReference>
<feature type="domain" description="N-acetyltransferase" evidence="4">
    <location>
        <begin position="3"/>
        <end position="150"/>
    </location>
</feature>
<keyword evidence="1 5" id="KW-0808">Transferase</keyword>